<gene>
    <name evidence="1" type="ORF">PBLR_11793</name>
</gene>
<dbReference type="AlphaFoldDB" id="A0A383R9P1"/>
<reference evidence="2" key="1">
    <citation type="submission" date="2018-08" db="EMBL/GenBank/DDBJ databases">
        <authorList>
            <person name="Chevrot R."/>
        </authorList>
    </citation>
    <scope>NUCLEOTIDE SEQUENCE [LARGE SCALE GENOMIC DNA]</scope>
</reference>
<sequence>MLGEIARCITQLFLVVQNNVPALQLYEKLL</sequence>
<dbReference type="EMBL" id="LS992241">
    <property type="protein sequence ID" value="SYX83371.1"/>
    <property type="molecule type" value="Genomic_DNA"/>
</dbReference>
<accession>A0A383R9P1</accession>
<protein>
    <submittedName>
        <fullName evidence="1">Uncharacterized protein</fullName>
    </submittedName>
</protein>
<dbReference type="Proteomes" id="UP000304148">
    <property type="component" value="Chromosome"/>
</dbReference>
<organism evidence="1 2">
    <name type="scientific">Paenibacillus alvei</name>
    <name type="common">Bacillus alvei</name>
    <dbReference type="NCBI Taxonomy" id="44250"/>
    <lineage>
        <taxon>Bacteria</taxon>
        <taxon>Bacillati</taxon>
        <taxon>Bacillota</taxon>
        <taxon>Bacilli</taxon>
        <taxon>Bacillales</taxon>
        <taxon>Paenibacillaceae</taxon>
        <taxon>Paenibacillus</taxon>
    </lineage>
</organism>
<evidence type="ECO:0000313" key="1">
    <source>
        <dbReference type="EMBL" id="SYX83371.1"/>
    </source>
</evidence>
<evidence type="ECO:0000313" key="2">
    <source>
        <dbReference type="Proteomes" id="UP000304148"/>
    </source>
</evidence>
<name>A0A383R9P1_PAEAL</name>
<proteinExistence type="predicted"/>